<dbReference type="Proteomes" id="UP000594454">
    <property type="component" value="Chromosome 2"/>
</dbReference>
<dbReference type="FunFam" id="1.10.150.20:FF:000030">
    <property type="entry name" value="Flap endonuclease GEN-like 1"/>
    <property type="match status" value="1"/>
</dbReference>
<protein>
    <recommendedName>
        <fullName evidence="14">Flap endonuclease GEN</fullName>
    </recommendedName>
    <alternativeName>
        <fullName evidence="16">Flap structure-specific endonuclease GEN</fullName>
    </alternativeName>
    <alternativeName>
        <fullName evidence="15">Xpg-like endonuclease</fullName>
    </alternativeName>
</protein>
<dbReference type="InterPro" id="IPR006085">
    <property type="entry name" value="XPG_DNA_repair_N"/>
</dbReference>
<dbReference type="PANTHER" id="PTHR11081:SF70">
    <property type="entry name" value="FLAP ENDONUCLEASE GEN HOMOLOG 1"/>
    <property type="match status" value="1"/>
</dbReference>
<feature type="region of interest" description="Disordered" evidence="17">
    <location>
        <begin position="92"/>
        <end position="120"/>
    </location>
</feature>
<evidence type="ECO:0000256" key="11">
    <source>
        <dbReference type="ARBA" id="ARBA00023242"/>
    </source>
</evidence>
<reference evidence="20 21" key="1">
    <citation type="submission" date="2020-11" db="EMBL/GenBank/DDBJ databases">
        <authorList>
            <person name="Wallbank WR R."/>
            <person name="Pardo Diaz C."/>
            <person name="Kozak K."/>
            <person name="Martin S."/>
            <person name="Jiggins C."/>
            <person name="Moest M."/>
            <person name="Warren A I."/>
            <person name="Generalovic N T."/>
            <person name="Byers J.R.P. K."/>
            <person name="Montejo-Kovacevich G."/>
            <person name="Yen C E."/>
        </authorList>
    </citation>
    <scope>NUCLEOTIDE SEQUENCE [LARGE SCALE GENOMIC DNA]</scope>
</reference>
<dbReference type="InterPro" id="IPR006084">
    <property type="entry name" value="XPG/Rad2"/>
</dbReference>
<keyword evidence="7" id="KW-0378">Hydrolase</keyword>
<dbReference type="FunFam" id="3.40.50.1010:FF:000054">
    <property type="entry name" value="Flap endonuclease GEN"/>
    <property type="match status" value="1"/>
</dbReference>
<evidence type="ECO:0000256" key="17">
    <source>
        <dbReference type="SAM" id="MobiDB-lite"/>
    </source>
</evidence>
<dbReference type="Pfam" id="PF18704">
    <property type="entry name" value="Chromo_2"/>
    <property type="match status" value="1"/>
</dbReference>
<comment type="function">
    <text evidence="13">Endonuclease which cleaves flap structures at the junction between single-stranded DNA and double-stranded DNA. Specific for 5'-overhanging flap structures in which the 5'-upstream of the flap is completely double-stranded. Prefers the blocked-flap structures similar to those occurring at replication forks, in which the 5' single-strand overhang of the flap is double-stranded. Also possesses weak 5'- to 3'-exonuclease activity on nicked but not gapped double-stranded DNA. Does not cleave bubble-like or Holliday junction substrates.</text>
</comment>
<comment type="cofactor">
    <cofactor evidence="1">
        <name>Mg(2+)</name>
        <dbReference type="ChEBI" id="CHEBI:18420"/>
    </cofactor>
</comment>
<evidence type="ECO:0000256" key="6">
    <source>
        <dbReference type="ARBA" id="ARBA00022763"/>
    </source>
</evidence>
<dbReference type="OrthoDB" id="2959108at2759"/>
<keyword evidence="6" id="KW-0227">DNA damage</keyword>
<evidence type="ECO:0000256" key="4">
    <source>
        <dbReference type="ARBA" id="ARBA00022723"/>
    </source>
</evidence>
<dbReference type="SMART" id="SM00485">
    <property type="entry name" value="XPGN"/>
    <property type="match status" value="1"/>
</dbReference>
<dbReference type="SUPFAM" id="SSF88723">
    <property type="entry name" value="PIN domain-like"/>
    <property type="match status" value="1"/>
</dbReference>
<keyword evidence="5" id="KW-0255">Endonuclease</keyword>
<comment type="subcellular location">
    <subcellularLocation>
        <location evidence="2">Nucleus</location>
    </subcellularLocation>
</comment>
<evidence type="ECO:0000256" key="2">
    <source>
        <dbReference type="ARBA" id="ARBA00004123"/>
    </source>
</evidence>
<dbReference type="InterPro" id="IPR041012">
    <property type="entry name" value="GEN_chromo"/>
</dbReference>
<dbReference type="AlphaFoldDB" id="A0A7R8ULL1"/>
<feature type="domain" description="XPG N-terminal" evidence="19">
    <location>
        <begin position="1"/>
        <end position="95"/>
    </location>
</feature>
<sequence>MGIKDLWTIITPYCERKPLYELEGKVVAIDLAGWVCESLNVVDYFVHPKQYLKNLFFRTCYLLLAGVTPVFVLEGRAPDLKQDTITKRNAIQFRGNKPRDESSQNSQPPNPGAKSKKGRSRFNSVLKECESLLQTMGLQCVQAPGEAEAYCAHLNMNGLVYGIISQDSDCFAYGAIRVFRNFSVSTQGNSAAAGGAVDIYDMKKIQKAMDFGQNKIVAMALLCGCDYSPGVEGIGRDAVVKLFAKYKNCEILERIKSWRVNDHKYTELEMKVDDKNICANCGHHGKALSHARNGCSLCRTSKSCNSSEWKEERLAIKSELNMRKKALLHDNFPSEEIINEFLTHPETLPKLDLRWRQPNLVRFVKVIGTSLQWTEIYCFQKFLPLLTRWLVFNHGENFQAELVRGTIYPNFIKKKRAPKGIQSYEIVWKDDDRHFHGLIPDDQLKSYLNENPKGIESLFSTIEPVDATERAYPTIVQDFLSKQKKPKASKKKADSKPRTKKTVAPAPGNDSLNNMSDFLKATEEIERDLKKSKKKKKHDLPKIDRFLVHKSTPVKSMILCSDFGPNSSTPKRSGPLSLLDLEDDTDDFNYSDIIKNIISKPSDLRKYDGKRLKYDNVNYLNQSKDDLDLLSKKKRNFPTESPFRNPKRLMLADTHDSPLKLSVSRDDLNISSRKSDGVENLIDRFLIREGVSVNRRSTESKNVSYFFEKSVGGVDEFERSLDMHLSLSDEQSDSPISDDDCLVLN</sequence>
<keyword evidence="10" id="KW-0234">DNA repair</keyword>
<evidence type="ECO:0000256" key="5">
    <source>
        <dbReference type="ARBA" id="ARBA00022759"/>
    </source>
</evidence>
<dbReference type="CDD" id="cd09869">
    <property type="entry name" value="PIN_GEN1"/>
    <property type="match status" value="1"/>
</dbReference>
<dbReference type="GO" id="GO:0004527">
    <property type="term" value="F:exonuclease activity"/>
    <property type="evidence" value="ECO:0007669"/>
    <property type="project" value="UniProtKB-KW"/>
</dbReference>
<dbReference type="Pfam" id="PF00867">
    <property type="entry name" value="XPG_I"/>
    <property type="match status" value="1"/>
</dbReference>
<evidence type="ECO:0000256" key="8">
    <source>
        <dbReference type="ARBA" id="ARBA00022839"/>
    </source>
</evidence>
<dbReference type="Gene3D" id="3.40.50.1010">
    <property type="entry name" value="5'-nuclease"/>
    <property type="match status" value="1"/>
</dbReference>
<dbReference type="InterPro" id="IPR029060">
    <property type="entry name" value="PIN-like_dom_sf"/>
</dbReference>
<dbReference type="GO" id="GO:0017108">
    <property type="term" value="F:5'-flap endonuclease activity"/>
    <property type="evidence" value="ECO:0007669"/>
    <property type="project" value="UniProtKB-ARBA"/>
</dbReference>
<proteinExistence type="inferred from homology"/>
<evidence type="ECO:0000259" key="18">
    <source>
        <dbReference type="SMART" id="SM00484"/>
    </source>
</evidence>
<feature type="domain" description="XPG-I" evidence="18">
    <location>
        <begin position="134"/>
        <end position="211"/>
    </location>
</feature>
<evidence type="ECO:0000259" key="19">
    <source>
        <dbReference type="SMART" id="SM00485"/>
    </source>
</evidence>
<dbReference type="Pfam" id="PF00752">
    <property type="entry name" value="XPG_N"/>
    <property type="match status" value="1"/>
</dbReference>
<evidence type="ECO:0000256" key="7">
    <source>
        <dbReference type="ARBA" id="ARBA00022801"/>
    </source>
</evidence>
<evidence type="ECO:0000256" key="13">
    <source>
        <dbReference type="ARBA" id="ARBA00053976"/>
    </source>
</evidence>
<evidence type="ECO:0000256" key="15">
    <source>
        <dbReference type="ARBA" id="ARBA00076716"/>
    </source>
</evidence>
<comment type="similarity">
    <text evidence="12">Belongs to the XPG/RAD2 endonuclease family. GEN subfamily.</text>
</comment>
<dbReference type="GO" id="GO:0000400">
    <property type="term" value="F:four-way junction DNA binding"/>
    <property type="evidence" value="ECO:0007669"/>
    <property type="project" value="UniProtKB-ARBA"/>
</dbReference>
<dbReference type="OMA" id="RNLYFRT"/>
<dbReference type="GO" id="GO:0008821">
    <property type="term" value="F:crossover junction DNA endonuclease activity"/>
    <property type="evidence" value="ECO:0007669"/>
    <property type="project" value="UniProtKB-ARBA"/>
</dbReference>
<organism evidence="20 21">
    <name type="scientific">Hermetia illucens</name>
    <name type="common">Black soldier fly</name>
    <dbReference type="NCBI Taxonomy" id="343691"/>
    <lineage>
        <taxon>Eukaryota</taxon>
        <taxon>Metazoa</taxon>
        <taxon>Ecdysozoa</taxon>
        <taxon>Arthropoda</taxon>
        <taxon>Hexapoda</taxon>
        <taxon>Insecta</taxon>
        <taxon>Pterygota</taxon>
        <taxon>Neoptera</taxon>
        <taxon>Endopterygota</taxon>
        <taxon>Diptera</taxon>
        <taxon>Brachycera</taxon>
        <taxon>Stratiomyomorpha</taxon>
        <taxon>Stratiomyidae</taxon>
        <taxon>Hermetiinae</taxon>
        <taxon>Hermetia</taxon>
    </lineage>
</organism>
<dbReference type="SMART" id="SM00279">
    <property type="entry name" value="HhH2"/>
    <property type="match status" value="1"/>
</dbReference>
<evidence type="ECO:0000256" key="9">
    <source>
        <dbReference type="ARBA" id="ARBA00022842"/>
    </source>
</evidence>
<keyword evidence="3" id="KW-0540">Nuclease</keyword>
<dbReference type="GO" id="GO:0005634">
    <property type="term" value="C:nucleus"/>
    <property type="evidence" value="ECO:0007669"/>
    <property type="project" value="UniProtKB-SubCell"/>
</dbReference>
<feature type="region of interest" description="Disordered" evidence="17">
    <location>
        <begin position="482"/>
        <end position="515"/>
    </location>
</feature>
<evidence type="ECO:0000256" key="16">
    <source>
        <dbReference type="ARBA" id="ARBA00080957"/>
    </source>
</evidence>
<dbReference type="InterPro" id="IPR008918">
    <property type="entry name" value="HhH2"/>
</dbReference>
<keyword evidence="8" id="KW-0269">Exonuclease</keyword>
<dbReference type="Gene3D" id="1.10.150.20">
    <property type="entry name" value="5' to 3' exonuclease, C-terminal subdomain"/>
    <property type="match status" value="1"/>
</dbReference>
<keyword evidence="4" id="KW-0479">Metal-binding</keyword>
<evidence type="ECO:0000313" key="20">
    <source>
        <dbReference type="EMBL" id="CAD7082282.1"/>
    </source>
</evidence>
<dbReference type="SMART" id="SM00484">
    <property type="entry name" value="XPGI"/>
    <property type="match status" value="1"/>
</dbReference>
<dbReference type="FunCoup" id="A0A7R8ULL1">
    <property type="interactions" value="788"/>
</dbReference>
<dbReference type="SUPFAM" id="SSF47807">
    <property type="entry name" value="5' to 3' exonuclease, C-terminal subdomain"/>
    <property type="match status" value="1"/>
</dbReference>
<evidence type="ECO:0000313" key="21">
    <source>
        <dbReference type="Proteomes" id="UP000594454"/>
    </source>
</evidence>
<keyword evidence="9" id="KW-0460">Magnesium</keyword>
<name>A0A7R8ULL1_HERIL</name>
<dbReference type="GO" id="GO:0006281">
    <property type="term" value="P:DNA repair"/>
    <property type="evidence" value="ECO:0007669"/>
    <property type="project" value="UniProtKB-KW"/>
</dbReference>
<dbReference type="GO" id="GO:0046872">
    <property type="term" value="F:metal ion binding"/>
    <property type="evidence" value="ECO:0007669"/>
    <property type="project" value="UniProtKB-KW"/>
</dbReference>
<dbReference type="InterPro" id="IPR036279">
    <property type="entry name" value="5-3_exonuclease_C_sf"/>
</dbReference>
<accession>A0A7R8ULL1</accession>
<dbReference type="InParanoid" id="A0A7R8ULL1"/>
<dbReference type="EMBL" id="LR899010">
    <property type="protein sequence ID" value="CAD7082282.1"/>
    <property type="molecule type" value="Genomic_DNA"/>
</dbReference>
<evidence type="ECO:0000256" key="1">
    <source>
        <dbReference type="ARBA" id="ARBA00001946"/>
    </source>
</evidence>
<dbReference type="InterPro" id="IPR006086">
    <property type="entry name" value="XPG-I_dom"/>
</dbReference>
<keyword evidence="21" id="KW-1185">Reference proteome</keyword>
<dbReference type="PRINTS" id="PR00853">
    <property type="entry name" value="XPGRADSUPER"/>
</dbReference>
<gene>
    <name evidence="20" type="ORF">HERILL_LOCUS5329</name>
</gene>
<dbReference type="PANTHER" id="PTHR11081">
    <property type="entry name" value="FLAP ENDONUCLEASE FAMILY MEMBER"/>
    <property type="match status" value="1"/>
</dbReference>
<evidence type="ECO:0000256" key="12">
    <source>
        <dbReference type="ARBA" id="ARBA00038112"/>
    </source>
</evidence>
<evidence type="ECO:0000256" key="10">
    <source>
        <dbReference type="ARBA" id="ARBA00023204"/>
    </source>
</evidence>
<evidence type="ECO:0000256" key="3">
    <source>
        <dbReference type="ARBA" id="ARBA00022722"/>
    </source>
</evidence>
<evidence type="ECO:0000256" key="14">
    <source>
        <dbReference type="ARBA" id="ARBA00070746"/>
    </source>
</evidence>
<keyword evidence="11" id="KW-0539">Nucleus</keyword>